<sequence length="275" mass="31915">MDGSNCFLSIKTFVFCIFVSFQTTANDLNIMKYEYGKRGWDGTKYEKASIYPLSDKYFRHSTSDIENINTKKILNVTLELFLNKKQKSILSTIRLTNHGDKSIFIPEISFSALNMNFLITTDNIMLVYLGGKFDYRGNFEQTDWIEVLPGEVISLTQVLNDNYEFLPGKRFYSISSLEYTVVDEKWFTDKHIFNSLISINTSRINDCHIKKGTPYVLKKRWMCTSDIKNKGMSLVDLLEKFGFHNAIDDNAFKIRTNQVFIEIDGNEVSSLYEKK</sequence>
<comment type="caution">
    <text evidence="1">The sequence shown here is derived from an EMBL/GenBank/DDBJ whole genome shotgun (WGS) entry which is preliminary data.</text>
</comment>
<gene>
    <name evidence="1" type="ORF">RBJ67_25305</name>
</gene>
<dbReference type="AlphaFoldDB" id="A0AAW8HI30"/>
<name>A0AAW8HI30_9ENTR</name>
<reference evidence="1 2" key="1">
    <citation type="submission" date="2023-08" db="EMBL/GenBank/DDBJ databases">
        <authorList>
            <person name="Dale J."/>
        </authorList>
    </citation>
    <scope>NUCLEOTIDE SEQUENCE [LARGE SCALE GENOMIC DNA]</scope>
    <source>
        <strain evidence="1 2">2023EL-00788</strain>
    </source>
</reference>
<proteinExistence type="predicted"/>
<dbReference type="RefSeq" id="WP_257271667.1">
    <property type="nucleotide sequence ID" value="NZ_JANJQG010000001.1"/>
</dbReference>
<dbReference type="EMBL" id="JAVDKS010000019">
    <property type="protein sequence ID" value="MDQ2259451.1"/>
    <property type="molecule type" value="Genomic_DNA"/>
</dbReference>
<accession>A0AAW8HI30</accession>
<evidence type="ECO:0000313" key="2">
    <source>
        <dbReference type="Proteomes" id="UP001225042"/>
    </source>
</evidence>
<evidence type="ECO:0000313" key="1">
    <source>
        <dbReference type="EMBL" id="MDQ2259451.1"/>
    </source>
</evidence>
<organism evidence="1 2">
    <name type="scientific">Enterobacter soli</name>
    <dbReference type="NCBI Taxonomy" id="885040"/>
    <lineage>
        <taxon>Bacteria</taxon>
        <taxon>Pseudomonadati</taxon>
        <taxon>Pseudomonadota</taxon>
        <taxon>Gammaproteobacteria</taxon>
        <taxon>Enterobacterales</taxon>
        <taxon>Enterobacteriaceae</taxon>
        <taxon>Enterobacter</taxon>
    </lineage>
</organism>
<keyword evidence="2" id="KW-1185">Reference proteome</keyword>
<dbReference type="Proteomes" id="UP001225042">
    <property type="component" value="Unassembled WGS sequence"/>
</dbReference>
<protein>
    <submittedName>
        <fullName evidence="1">Uncharacterized protein</fullName>
    </submittedName>
</protein>